<evidence type="ECO:0000256" key="1">
    <source>
        <dbReference type="SAM" id="Phobius"/>
    </source>
</evidence>
<keyword evidence="1" id="KW-1133">Transmembrane helix</keyword>
<evidence type="ECO:0000313" key="4">
    <source>
        <dbReference type="Proteomes" id="UP000199074"/>
    </source>
</evidence>
<keyword evidence="4" id="KW-1185">Reference proteome</keyword>
<dbReference type="EMBL" id="FPCK01000004">
    <property type="protein sequence ID" value="SFV38660.1"/>
    <property type="molecule type" value="Genomic_DNA"/>
</dbReference>
<dbReference type="OrthoDB" id="5186924at2"/>
<proteinExistence type="predicted"/>
<evidence type="ECO:0000313" key="3">
    <source>
        <dbReference type="EMBL" id="SFV38660.1"/>
    </source>
</evidence>
<feature type="transmembrane region" description="Helical" evidence="1">
    <location>
        <begin position="98"/>
        <end position="116"/>
    </location>
</feature>
<dbReference type="RefSeq" id="WP_092426918.1">
    <property type="nucleotide sequence ID" value="NZ_FPCK01000004.1"/>
</dbReference>
<protein>
    <submittedName>
        <fullName evidence="3">Putative tricarboxylic transport membrane protein</fullName>
    </submittedName>
</protein>
<dbReference type="AlphaFoldDB" id="A0A1I7NVI9"/>
<gene>
    <name evidence="3" type="ORF">SAMN05216456_3549</name>
</gene>
<feature type="transmembrane region" description="Helical" evidence="1">
    <location>
        <begin position="74"/>
        <end position="92"/>
    </location>
</feature>
<feature type="transmembrane region" description="Helical" evidence="1">
    <location>
        <begin position="44"/>
        <end position="67"/>
    </location>
</feature>
<evidence type="ECO:0000259" key="2">
    <source>
        <dbReference type="Pfam" id="PF07331"/>
    </source>
</evidence>
<feature type="transmembrane region" description="Helical" evidence="1">
    <location>
        <begin position="123"/>
        <end position="145"/>
    </location>
</feature>
<dbReference type="Proteomes" id="UP000199074">
    <property type="component" value="Unassembled WGS sequence"/>
</dbReference>
<accession>A0A1I7NVI9</accession>
<dbReference type="STRING" id="429728.SAMN05216456_3549"/>
<dbReference type="InterPro" id="IPR009936">
    <property type="entry name" value="DUF1468"/>
</dbReference>
<sequence length="153" mass="16203">MQIAIRNPKDLLMGLLYFLVGGAGLLFGRDYAIGTAANMGPGFFPFYLSCLLLIFAVVSWARGFLLAGEPVGPIAWKAIALIAGTVIAFGFLLERAGLAIAMPLLLVTAAMASDRFRLDWRTGLGVVAFTALCAALFTYGLGLPIPVLGSWFG</sequence>
<keyword evidence="1" id="KW-0472">Membrane</keyword>
<organism evidence="3 4">
    <name type="scientific">Devosia crocina</name>
    <dbReference type="NCBI Taxonomy" id="429728"/>
    <lineage>
        <taxon>Bacteria</taxon>
        <taxon>Pseudomonadati</taxon>
        <taxon>Pseudomonadota</taxon>
        <taxon>Alphaproteobacteria</taxon>
        <taxon>Hyphomicrobiales</taxon>
        <taxon>Devosiaceae</taxon>
        <taxon>Devosia</taxon>
    </lineage>
</organism>
<reference evidence="3 4" key="1">
    <citation type="submission" date="2016-10" db="EMBL/GenBank/DDBJ databases">
        <authorList>
            <person name="de Groot N.N."/>
        </authorList>
    </citation>
    <scope>NUCLEOTIDE SEQUENCE [LARGE SCALE GENOMIC DNA]</scope>
    <source>
        <strain evidence="3 4">IPL20</strain>
    </source>
</reference>
<feature type="domain" description="DUF1468" evidence="2">
    <location>
        <begin position="12"/>
        <end position="146"/>
    </location>
</feature>
<name>A0A1I7NVI9_9HYPH</name>
<feature type="transmembrane region" description="Helical" evidence="1">
    <location>
        <begin position="12"/>
        <end position="32"/>
    </location>
</feature>
<dbReference type="Pfam" id="PF07331">
    <property type="entry name" value="TctB"/>
    <property type="match status" value="1"/>
</dbReference>
<keyword evidence="1" id="KW-0812">Transmembrane</keyword>